<dbReference type="PANTHER" id="PTHR21495">
    <property type="entry name" value="NUCLEOPORIN-RELATED"/>
    <property type="match status" value="1"/>
</dbReference>
<dbReference type="GO" id="GO:0048046">
    <property type="term" value="C:apoplast"/>
    <property type="evidence" value="ECO:0007669"/>
    <property type="project" value="UniProtKB-SubCell"/>
</dbReference>
<dbReference type="InterPro" id="IPR004265">
    <property type="entry name" value="Dirigent"/>
</dbReference>
<protein>
    <recommendedName>
        <fullName evidence="4">Dirigent protein</fullName>
    </recommendedName>
</protein>
<dbReference type="AlphaFoldDB" id="A0A8T2SNS6"/>
<proteinExistence type="inferred from homology"/>
<reference evidence="5" key="1">
    <citation type="submission" date="2021-08" db="EMBL/GenBank/DDBJ databases">
        <title>WGS assembly of Ceratopteris richardii.</title>
        <authorList>
            <person name="Marchant D.B."/>
            <person name="Chen G."/>
            <person name="Jenkins J."/>
            <person name="Shu S."/>
            <person name="Leebens-Mack J."/>
            <person name="Grimwood J."/>
            <person name="Schmutz J."/>
            <person name="Soltis P."/>
            <person name="Soltis D."/>
            <person name="Chen Z.-H."/>
        </authorList>
    </citation>
    <scope>NUCLEOTIDE SEQUENCE</scope>
    <source>
        <strain evidence="5">Whitten #5841</strain>
        <tissue evidence="5">Leaf</tissue>
    </source>
</reference>
<dbReference type="GO" id="GO:0009699">
    <property type="term" value="P:phenylpropanoid biosynthetic process"/>
    <property type="evidence" value="ECO:0007669"/>
    <property type="project" value="UniProtKB-ARBA"/>
</dbReference>
<dbReference type="Pfam" id="PF03018">
    <property type="entry name" value="Dirigent"/>
    <property type="match status" value="1"/>
</dbReference>
<dbReference type="InterPro" id="IPR044859">
    <property type="entry name" value="Allene_oxi_cyc_Dirigent"/>
</dbReference>
<evidence type="ECO:0000313" key="6">
    <source>
        <dbReference type="Proteomes" id="UP000825935"/>
    </source>
</evidence>
<evidence type="ECO:0000256" key="2">
    <source>
        <dbReference type="ARBA" id="ARBA00011738"/>
    </source>
</evidence>
<dbReference type="EMBL" id="CM035423">
    <property type="protein sequence ID" value="KAH7365016.1"/>
    <property type="molecule type" value="Genomic_DNA"/>
</dbReference>
<evidence type="ECO:0000256" key="4">
    <source>
        <dbReference type="RuleBase" id="RU363099"/>
    </source>
</evidence>
<sequence length="188" mass="20290">MAVRRQFSLSGMHPHFLLLFFVSFCMIVFINGKSSAVAASPPNIVAFNYLSIQGANSTSGYNTVLCGGPPRPQPNSFAQTYCFDMPLLSRKHLASSPIGRVQGTFVFVTSSGPQILFVSESFTINTTTYKGTFTGVGLETIGQVSSKPITGGTGDFARVNGVATTTPLNTGNDSSDNFYAWFKYKFTF</sequence>
<comment type="similarity">
    <text evidence="1 4">Belongs to the plant dirigent protein family.</text>
</comment>
<dbReference type="Gene3D" id="2.40.480.10">
    <property type="entry name" value="Allene oxide cyclase-like"/>
    <property type="match status" value="1"/>
</dbReference>
<name>A0A8T2SNS6_CERRI</name>
<feature type="signal peptide" evidence="4">
    <location>
        <begin position="1"/>
        <end position="32"/>
    </location>
</feature>
<evidence type="ECO:0000313" key="5">
    <source>
        <dbReference type="EMBL" id="KAH7365016.1"/>
    </source>
</evidence>
<gene>
    <name evidence="5" type="ORF">KP509_18G004100</name>
</gene>
<comment type="caution">
    <text evidence="5">The sequence shown here is derived from an EMBL/GenBank/DDBJ whole genome shotgun (WGS) entry which is preliminary data.</text>
</comment>
<accession>A0A8T2SNS6</accession>
<feature type="chain" id="PRO_5035965165" description="Dirigent protein" evidence="4">
    <location>
        <begin position="33"/>
        <end position="188"/>
    </location>
</feature>
<evidence type="ECO:0000256" key="1">
    <source>
        <dbReference type="ARBA" id="ARBA00010746"/>
    </source>
</evidence>
<keyword evidence="6" id="KW-1185">Reference proteome</keyword>
<dbReference type="Proteomes" id="UP000825935">
    <property type="component" value="Chromosome 18"/>
</dbReference>
<comment type="subcellular location">
    <subcellularLocation>
        <location evidence="4">Secreted</location>
        <location evidence="4">Extracellular space</location>
        <location evidence="4">Apoplast</location>
    </subcellularLocation>
</comment>
<comment type="function">
    <text evidence="4">Dirigent proteins impart stereoselectivity on the phenoxy radical-coupling reaction, yielding optically active lignans from two molecules of coniferyl alcohol in the biosynthesis of lignans, flavonolignans, and alkaloids and thus plays a central role in plant secondary metabolism.</text>
</comment>
<evidence type="ECO:0000256" key="3">
    <source>
        <dbReference type="ARBA" id="ARBA00022525"/>
    </source>
</evidence>
<keyword evidence="4" id="KW-0732">Signal</keyword>
<keyword evidence="4" id="KW-0052">Apoplast</keyword>
<organism evidence="5 6">
    <name type="scientific">Ceratopteris richardii</name>
    <name type="common">Triangle waterfern</name>
    <dbReference type="NCBI Taxonomy" id="49495"/>
    <lineage>
        <taxon>Eukaryota</taxon>
        <taxon>Viridiplantae</taxon>
        <taxon>Streptophyta</taxon>
        <taxon>Embryophyta</taxon>
        <taxon>Tracheophyta</taxon>
        <taxon>Polypodiopsida</taxon>
        <taxon>Polypodiidae</taxon>
        <taxon>Polypodiales</taxon>
        <taxon>Pteridineae</taxon>
        <taxon>Pteridaceae</taxon>
        <taxon>Parkerioideae</taxon>
        <taxon>Ceratopteris</taxon>
    </lineage>
</organism>
<keyword evidence="3 4" id="KW-0964">Secreted</keyword>
<comment type="subunit">
    <text evidence="2 4">Homodimer.</text>
</comment>